<dbReference type="PANTHER" id="PTHR39550">
    <property type="entry name" value="SLL0658 PROTEIN"/>
    <property type="match status" value="1"/>
</dbReference>
<evidence type="ECO:0000313" key="1">
    <source>
        <dbReference type="EMBL" id="ATS18275.1"/>
    </source>
</evidence>
<dbReference type="EMBL" id="CP018092">
    <property type="protein sequence ID" value="ATS18275.1"/>
    <property type="molecule type" value="Genomic_DNA"/>
</dbReference>
<reference evidence="2" key="2">
    <citation type="journal article" date="2022" name="Front. Microbiol.">
        <title>Comparative Genomic Analysis Revealed Distinct Molecular Components and Organization of CO2-Concentrating Mechanism in Thermophilic Cyanobacteria.</title>
        <authorList>
            <person name="Tang J."/>
            <person name="Zhou H."/>
            <person name="Yao D."/>
            <person name="Riaz S."/>
            <person name="You D."/>
            <person name="Klepacz-Smolka A."/>
            <person name="Daroch M."/>
        </authorList>
    </citation>
    <scope>NUCLEOTIDE SEQUENCE [LARGE SCALE GENOMIC DNA]</scope>
    <source>
        <strain evidence="2">PCC 6715</strain>
    </source>
</reference>
<evidence type="ECO:0008006" key="3">
    <source>
        <dbReference type="Google" id="ProtNLM"/>
    </source>
</evidence>
<reference evidence="1 2" key="1">
    <citation type="submission" date="2016-11" db="EMBL/GenBank/DDBJ databases">
        <title>Complete genome sequence of thermophilic cyanobacteria strain Synechococcus sp. PCC6715.</title>
        <authorList>
            <person name="Tang J."/>
            <person name="Daroch M."/>
            <person name="Liang Y."/>
            <person name="Jiang D."/>
            <person name="Shah M."/>
        </authorList>
    </citation>
    <scope>NUCLEOTIDE SEQUENCE [LARGE SCALE GENOMIC DNA]</scope>
    <source>
        <strain evidence="1 2">PCC 6715</strain>
    </source>
</reference>
<proteinExistence type="predicted"/>
<accession>A0A2D2Q188</accession>
<dbReference type="Proteomes" id="UP000231057">
    <property type="component" value="Chromosome"/>
</dbReference>
<dbReference type="InterPro" id="IPR021799">
    <property type="entry name" value="PIN-like_prokaryotic"/>
</dbReference>
<organism evidence="1 2">
    <name type="scientific">Parathermosynechococcus lividus PCC 6715</name>
    <dbReference type="NCBI Taxonomy" id="1917166"/>
    <lineage>
        <taxon>Bacteria</taxon>
        <taxon>Bacillati</taxon>
        <taxon>Cyanobacteriota</taxon>
        <taxon>Cyanophyceae</taxon>
        <taxon>Acaryochloridales</taxon>
        <taxon>Thermosynechococcaceae</taxon>
        <taxon>Parathermosynechococcus</taxon>
    </lineage>
</organism>
<dbReference type="AlphaFoldDB" id="A0A2D2Q188"/>
<dbReference type="Pfam" id="PF11848">
    <property type="entry name" value="DUF3368"/>
    <property type="match status" value="1"/>
</dbReference>
<evidence type="ECO:0000313" key="2">
    <source>
        <dbReference type="Proteomes" id="UP000231057"/>
    </source>
</evidence>
<name>A0A2D2Q188_PARLV</name>
<dbReference type="RefSeq" id="WP_198406178.1">
    <property type="nucleotide sequence ID" value="NZ_CP018092.1"/>
</dbReference>
<dbReference type="PANTHER" id="PTHR39550:SF1">
    <property type="entry name" value="SLL0658 PROTEIN"/>
    <property type="match status" value="1"/>
</dbReference>
<keyword evidence="2" id="KW-1185">Reference proteome</keyword>
<dbReference type="KEGG" id="slw:BRW62_05360"/>
<gene>
    <name evidence="1" type="ORF">BRW62_05360</name>
</gene>
<protein>
    <recommendedName>
        <fullName evidence="3">DUF3368 domain-containing protein</fullName>
    </recommendedName>
</protein>
<sequence>MTQTPIITDSGCLIALERIDRLDILSSLFGEVWIPPAVSQEFGSSLSWLKVVVPKDQGMVAALSLSVDDGEAQAIALAYEYQYRLIVDDLKARKVAQGLGLKITGTIGILIFAQKRGIIASIQDAIVSLEAVGFYMSDALKLQALKLVDNVSADVSGGGDSVKPTLGER</sequence>